<dbReference type="RefSeq" id="WP_030258527.1">
    <property type="nucleotide sequence ID" value="NZ_JBHEZZ010000019.1"/>
</dbReference>
<dbReference type="InterPro" id="IPR036390">
    <property type="entry name" value="WH_DNA-bd_sf"/>
</dbReference>
<dbReference type="SUPFAM" id="SSF55781">
    <property type="entry name" value="GAF domain-like"/>
    <property type="match status" value="1"/>
</dbReference>
<dbReference type="Gene3D" id="3.30.450.40">
    <property type="match status" value="1"/>
</dbReference>
<dbReference type="InterPro" id="IPR014757">
    <property type="entry name" value="Tscrpt_reg_IclR_C"/>
</dbReference>
<dbReference type="PANTHER" id="PTHR30136">
    <property type="entry name" value="HELIX-TURN-HELIX TRANSCRIPTIONAL REGULATOR, ICLR FAMILY"/>
    <property type="match status" value="1"/>
</dbReference>
<dbReference type="SMART" id="SM00346">
    <property type="entry name" value="HTH_ICLR"/>
    <property type="match status" value="1"/>
</dbReference>
<dbReference type="InterPro" id="IPR029016">
    <property type="entry name" value="GAF-like_dom_sf"/>
</dbReference>
<dbReference type="InterPro" id="IPR050707">
    <property type="entry name" value="HTH_MetabolicPath_Reg"/>
</dbReference>
<evidence type="ECO:0000256" key="3">
    <source>
        <dbReference type="ARBA" id="ARBA00023163"/>
    </source>
</evidence>
<accession>A0ABV6UUS0</accession>
<comment type="caution">
    <text evidence="6">The sequence shown here is derived from an EMBL/GenBank/DDBJ whole genome shotgun (WGS) entry which is preliminary data.</text>
</comment>
<protein>
    <submittedName>
        <fullName evidence="6">IclR family transcriptional regulator</fullName>
    </submittedName>
</protein>
<dbReference type="Gene3D" id="1.10.10.10">
    <property type="entry name" value="Winged helix-like DNA-binding domain superfamily/Winged helix DNA-binding domain"/>
    <property type="match status" value="1"/>
</dbReference>
<dbReference type="SUPFAM" id="SSF46785">
    <property type="entry name" value="Winged helix' DNA-binding domain"/>
    <property type="match status" value="1"/>
</dbReference>
<dbReference type="Proteomes" id="UP001592528">
    <property type="component" value="Unassembled WGS sequence"/>
</dbReference>
<dbReference type="InterPro" id="IPR036388">
    <property type="entry name" value="WH-like_DNA-bd_sf"/>
</dbReference>
<dbReference type="PANTHER" id="PTHR30136:SF35">
    <property type="entry name" value="HTH-TYPE TRANSCRIPTIONAL REGULATOR RV1719"/>
    <property type="match status" value="1"/>
</dbReference>
<keyword evidence="7" id="KW-1185">Reference proteome</keyword>
<proteinExistence type="predicted"/>
<evidence type="ECO:0000259" key="4">
    <source>
        <dbReference type="PROSITE" id="PS51077"/>
    </source>
</evidence>
<feature type="domain" description="HTH iclR-type" evidence="4">
    <location>
        <begin position="6"/>
        <end position="66"/>
    </location>
</feature>
<evidence type="ECO:0000259" key="5">
    <source>
        <dbReference type="PROSITE" id="PS51078"/>
    </source>
</evidence>
<keyword evidence="2" id="KW-0238">DNA-binding</keyword>
<dbReference type="EMBL" id="JBHEZZ010000019">
    <property type="protein sequence ID" value="MFC1405213.1"/>
    <property type="molecule type" value="Genomic_DNA"/>
</dbReference>
<dbReference type="PROSITE" id="PS51078">
    <property type="entry name" value="ICLR_ED"/>
    <property type="match status" value="1"/>
</dbReference>
<evidence type="ECO:0000256" key="2">
    <source>
        <dbReference type="ARBA" id="ARBA00023125"/>
    </source>
</evidence>
<dbReference type="PROSITE" id="PS51077">
    <property type="entry name" value="HTH_ICLR"/>
    <property type="match status" value="1"/>
</dbReference>
<sequence>MSDHPSSMVERVVLILGILERSSEPLTLGQISARSGLPRSSAHRILQQLVSARWLSRDDNEYGLGLRMFEIGSVVVHRTRILGAAGPMLRELNAATGQVVHFAVLDQQDVVYLERIGGPFADALPSRVGGRFPAHCTAVGKVLLANAPRLVVEEYLRAGLRARTGRSIADPGALREALARTLDAGVAAECGEAVPGAACIAAPVFQAGTAVAAVSLCGPQRQILGGGLKVQVQWAAAEISRRLSTPVLSARARPVAVSR</sequence>
<organism evidence="6 7">
    <name type="scientific">Streptacidiphilus cavernicola</name>
    <dbReference type="NCBI Taxonomy" id="3342716"/>
    <lineage>
        <taxon>Bacteria</taxon>
        <taxon>Bacillati</taxon>
        <taxon>Actinomycetota</taxon>
        <taxon>Actinomycetes</taxon>
        <taxon>Kitasatosporales</taxon>
        <taxon>Streptomycetaceae</taxon>
        <taxon>Streptacidiphilus</taxon>
    </lineage>
</organism>
<dbReference type="InterPro" id="IPR005471">
    <property type="entry name" value="Tscrpt_reg_IclR_N"/>
</dbReference>
<keyword evidence="3" id="KW-0804">Transcription</keyword>
<keyword evidence="1" id="KW-0805">Transcription regulation</keyword>
<feature type="domain" description="IclR-ED" evidence="5">
    <location>
        <begin position="67"/>
        <end position="259"/>
    </location>
</feature>
<dbReference type="Pfam" id="PF09339">
    <property type="entry name" value="HTH_IclR"/>
    <property type="match status" value="1"/>
</dbReference>
<evidence type="ECO:0000313" key="7">
    <source>
        <dbReference type="Proteomes" id="UP001592528"/>
    </source>
</evidence>
<evidence type="ECO:0000313" key="6">
    <source>
        <dbReference type="EMBL" id="MFC1405213.1"/>
    </source>
</evidence>
<name>A0ABV6UUS0_9ACTN</name>
<gene>
    <name evidence="6" type="ORF">ACEZDJ_28415</name>
</gene>
<evidence type="ECO:0000256" key="1">
    <source>
        <dbReference type="ARBA" id="ARBA00023015"/>
    </source>
</evidence>
<reference evidence="6 7" key="1">
    <citation type="submission" date="2024-09" db="EMBL/GenBank/DDBJ databases">
        <authorList>
            <person name="Lee S.D."/>
        </authorList>
    </citation>
    <scope>NUCLEOTIDE SEQUENCE [LARGE SCALE GENOMIC DNA]</scope>
    <source>
        <strain evidence="6 7">N1-5</strain>
    </source>
</reference>
<dbReference type="Pfam" id="PF01614">
    <property type="entry name" value="IclR_C"/>
    <property type="match status" value="1"/>
</dbReference>